<feature type="chain" id="PRO_5045354997" evidence="2">
    <location>
        <begin position="32"/>
        <end position="595"/>
    </location>
</feature>
<organism evidence="3 4">
    <name type="scientific">Tanacetum coccineum</name>
    <dbReference type="NCBI Taxonomy" id="301880"/>
    <lineage>
        <taxon>Eukaryota</taxon>
        <taxon>Viridiplantae</taxon>
        <taxon>Streptophyta</taxon>
        <taxon>Embryophyta</taxon>
        <taxon>Tracheophyta</taxon>
        <taxon>Spermatophyta</taxon>
        <taxon>Magnoliopsida</taxon>
        <taxon>eudicotyledons</taxon>
        <taxon>Gunneridae</taxon>
        <taxon>Pentapetalae</taxon>
        <taxon>asterids</taxon>
        <taxon>campanulids</taxon>
        <taxon>Asterales</taxon>
        <taxon>Asteraceae</taxon>
        <taxon>Asteroideae</taxon>
        <taxon>Anthemideae</taxon>
        <taxon>Anthemidinae</taxon>
        <taxon>Tanacetum</taxon>
    </lineage>
</organism>
<protein>
    <submittedName>
        <fullName evidence="3">Uncharacterized protein</fullName>
    </submittedName>
</protein>
<proteinExistence type="predicted"/>
<evidence type="ECO:0000256" key="1">
    <source>
        <dbReference type="SAM" id="MobiDB-lite"/>
    </source>
</evidence>
<feature type="region of interest" description="Disordered" evidence="1">
    <location>
        <begin position="435"/>
        <end position="520"/>
    </location>
</feature>
<dbReference type="Proteomes" id="UP001151760">
    <property type="component" value="Unassembled WGS sequence"/>
</dbReference>
<feature type="compositionally biased region" description="Basic residues" evidence="1">
    <location>
        <begin position="441"/>
        <end position="450"/>
    </location>
</feature>
<keyword evidence="2" id="KW-0732">Signal</keyword>
<keyword evidence="4" id="KW-1185">Reference proteome</keyword>
<gene>
    <name evidence="3" type="ORF">Tco_0628946</name>
</gene>
<evidence type="ECO:0000256" key="2">
    <source>
        <dbReference type="SAM" id="SignalP"/>
    </source>
</evidence>
<feature type="compositionally biased region" description="Basic and acidic residues" evidence="1">
    <location>
        <begin position="492"/>
        <end position="512"/>
    </location>
</feature>
<sequence length="595" mass="67850">MMRLSIRSWVTEWKGLPLLLLALKQSRTVVSGPRCQDTILGDVDAQTRFETTSKQSNDPPLSKVNTFGSREDKIIDFLKASSVNYALTVNPVIYTSCIQQFWATAQVKTVNDVRQIQALIDKKKLIITETSTRSDLYLDDAKYYPTNSTQIPIIDQPSTSSQPKKKQKSRRKQRKEAGVANDEIKQEDSIPIPSNDPLRSGEDSMCNTPKLGRSGIRDRKTFPVIMQQMQTSQNGLRRLKKGRRIEDIDADVEVTIVNKTQERHDEDLMFDTGVLDGYEMFVDAITGEKDEQSTKIDDSTAGDEGVTAAKIDELTLAQTLIEIKEAKPKVVITAATTTTTTRPKARGVVVQEPSEFRTSLEAQPSKKEERLERQKQEEANIALIESWENTQAMIEADRLLAERLQTREREELTDEEKGKLFMELMQKRRKHFATLRAQEKRNKRPTKAQKRSQMSTYLKHMETQETNEKKVEGSEEKAKSSRKKSLGKKRAVREQQLESPKRQKLGDDKETDEHEEVEADDTAELKKHLVIKKDDDIAIDVIPLATKPPVIVDYKLLKEGIMVHYQLIRADGSSKRHSSMIRLLQGIDREDLQTL</sequence>
<feature type="compositionally biased region" description="Basic residues" evidence="1">
    <location>
        <begin position="480"/>
        <end position="491"/>
    </location>
</feature>
<reference evidence="3" key="1">
    <citation type="journal article" date="2022" name="Int. J. Mol. Sci.">
        <title>Draft Genome of Tanacetum Coccineum: Genomic Comparison of Closely Related Tanacetum-Family Plants.</title>
        <authorList>
            <person name="Yamashiro T."/>
            <person name="Shiraishi A."/>
            <person name="Nakayama K."/>
            <person name="Satake H."/>
        </authorList>
    </citation>
    <scope>NUCLEOTIDE SEQUENCE</scope>
</reference>
<feature type="compositionally biased region" description="Basic residues" evidence="1">
    <location>
        <begin position="163"/>
        <end position="174"/>
    </location>
</feature>
<dbReference type="EMBL" id="BQNB010008878">
    <property type="protein sequence ID" value="GJS55584.1"/>
    <property type="molecule type" value="Genomic_DNA"/>
</dbReference>
<feature type="compositionally biased region" description="Basic and acidic residues" evidence="1">
    <location>
        <begin position="364"/>
        <end position="374"/>
    </location>
</feature>
<feature type="region of interest" description="Disordered" evidence="1">
    <location>
        <begin position="148"/>
        <end position="214"/>
    </location>
</feature>
<comment type="caution">
    <text evidence="3">The sequence shown here is derived from an EMBL/GenBank/DDBJ whole genome shotgun (WGS) entry which is preliminary data.</text>
</comment>
<feature type="signal peptide" evidence="2">
    <location>
        <begin position="1"/>
        <end position="31"/>
    </location>
</feature>
<feature type="compositionally biased region" description="Polar residues" evidence="1">
    <location>
        <begin position="148"/>
        <end position="159"/>
    </location>
</feature>
<feature type="compositionally biased region" description="Basic and acidic residues" evidence="1">
    <location>
        <begin position="459"/>
        <end position="479"/>
    </location>
</feature>
<evidence type="ECO:0000313" key="4">
    <source>
        <dbReference type="Proteomes" id="UP001151760"/>
    </source>
</evidence>
<reference evidence="3" key="2">
    <citation type="submission" date="2022-01" db="EMBL/GenBank/DDBJ databases">
        <authorList>
            <person name="Yamashiro T."/>
            <person name="Shiraishi A."/>
            <person name="Satake H."/>
            <person name="Nakayama K."/>
        </authorList>
    </citation>
    <scope>NUCLEOTIDE SEQUENCE</scope>
</reference>
<feature type="region of interest" description="Disordered" evidence="1">
    <location>
        <begin position="343"/>
        <end position="374"/>
    </location>
</feature>
<accession>A0ABQ4WRQ5</accession>
<evidence type="ECO:0000313" key="3">
    <source>
        <dbReference type="EMBL" id="GJS55584.1"/>
    </source>
</evidence>
<name>A0ABQ4WRQ5_9ASTR</name>